<dbReference type="Pfam" id="PF02504">
    <property type="entry name" value="FA_synthesis"/>
    <property type="match status" value="1"/>
</dbReference>
<evidence type="ECO:0000256" key="7">
    <source>
        <dbReference type="ARBA" id="ARBA00023264"/>
    </source>
</evidence>
<evidence type="ECO:0000256" key="9">
    <source>
        <dbReference type="ARBA" id="ARBA00046608"/>
    </source>
</evidence>
<dbReference type="HAMAP" id="MF_00019">
    <property type="entry name" value="PlsX"/>
    <property type="match status" value="1"/>
</dbReference>
<keyword evidence="6 10" id="KW-0594">Phospholipid biosynthesis</keyword>
<comment type="similarity">
    <text evidence="10">Belongs to the PlsX family.</text>
</comment>
<dbReference type="Gene3D" id="3.40.718.10">
    <property type="entry name" value="Isopropylmalate Dehydrogenase"/>
    <property type="match status" value="1"/>
</dbReference>
<comment type="function">
    <text evidence="10">Catalyzes the reversible formation of acyl-phosphate (acyl-PO(4)) from acyl-[acyl-carrier-protein] (acyl-ACP). This enzyme utilizes acyl-ACP as fatty acyl donor, but not acyl-CoA.</text>
</comment>
<keyword evidence="12" id="KW-1185">Reference proteome</keyword>
<protein>
    <recommendedName>
        <fullName evidence="8 10">Phosphate acyltransferase</fullName>
        <ecNumber evidence="8 10">2.3.1.274</ecNumber>
    </recommendedName>
    <alternativeName>
        <fullName evidence="10">Acyl-ACP phosphotransacylase</fullName>
    </alternativeName>
    <alternativeName>
        <fullName evidence="10">Acyl-[acyl-carrier-protein]--phosphate acyltransferase</fullName>
    </alternativeName>
    <alternativeName>
        <fullName evidence="10">Phosphate-acyl-ACP acyltransferase</fullName>
    </alternativeName>
</protein>
<sequence length="355" mass="37086">MAHIVLDSCAGRDGGREALEAAAIASLQLDHQITVVGDESAITDALAKIAHDAERLRVAHARDRCEPDQDAADVLRQAPRNSIVVGLEIAARDPSAVFVSAGAPGTIVAGAQQILNRIPGVPHAALAAVYPTLRPHGPVSDLFALLLDVGATVECSGDDLVTFAAMGAAYASKISRIDRPRVALLCNGHGIANAPVRAREAHRRLLAAKPAFEYVGCIRADSVTSGDADVIVTDGFSGDVLLRTLEGVAATGESLLRRAAEKFQWRVGVQMLSDGISAIREFTDWENYGGAPLLGFGRAVVVTQADSGRRAFLNAIRLGAKIDRLQVIAAVSEGVAAFHGLSGPPRAPAPDPEAT</sequence>
<dbReference type="InterPro" id="IPR012281">
    <property type="entry name" value="Phospholipid_synth_PlsX-like"/>
</dbReference>
<dbReference type="PANTHER" id="PTHR30100">
    <property type="entry name" value="FATTY ACID/PHOSPHOLIPID SYNTHESIS PROTEIN PLSX"/>
    <property type="match status" value="1"/>
</dbReference>
<dbReference type="InterPro" id="IPR003664">
    <property type="entry name" value="FA_synthesis"/>
</dbReference>
<reference evidence="11" key="1">
    <citation type="submission" date="2021-08" db="EMBL/GenBank/DDBJ databases">
        <authorList>
            <person name="Stevens D.C."/>
        </authorList>
    </citation>
    <scope>NUCLEOTIDE SEQUENCE</scope>
    <source>
        <strain evidence="11">DSM 53165</strain>
    </source>
</reference>
<comment type="caution">
    <text evidence="11">The sequence shown here is derived from an EMBL/GenBank/DDBJ whole genome shotgun (WGS) entry which is preliminary data.</text>
</comment>
<dbReference type="PIRSF" id="PIRSF002465">
    <property type="entry name" value="Phsphlp_syn_PlsX"/>
    <property type="match status" value="1"/>
</dbReference>
<evidence type="ECO:0000256" key="5">
    <source>
        <dbReference type="ARBA" id="ARBA00023098"/>
    </source>
</evidence>
<comment type="catalytic activity">
    <reaction evidence="1 10">
        <text>a fatty acyl-[ACP] + phosphate = an acyl phosphate + holo-[ACP]</text>
        <dbReference type="Rhea" id="RHEA:42292"/>
        <dbReference type="Rhea" id="RHEA-COMP:9685"/>
        <dbReference type="Rhea" id="RHEA-COMP:14125"/>
        <dbReference type="ChEBI" id="CHEBI:43474"/>
        <dbReference type="ChEBI" id="CHEBI:59918"/>
        <dbReference type="ChEBI" id="CHEBI:64479"/>
        <dbReference type="ChEBI" id="CHEBI:138651"/>
        <dbReference type="EC" id="2.3.1.274"/>
    </reaction>
</comment>
<keyword evidence="5 10" id="KW-0443">Lipid metabolism</keyword>
<keyword evidence="7 10" id="KW-1208">Phospholipid metabolism</keyword>
<dbReference type="Proteomes" id="UP001139031">
    <property type="component" value="Unassembled WGS sequence"/>
</dbReference>
<evidence type="ECO:0000313" key="12">
    <source>
        <dbReference type="Proteomes" id="UP001139031"/>
    </source>
</evidence>
<evidence type="ECO:0000256" key="10">
    <source>
        <dbReference type="HAMAP-Rule" id="MF_00019"/>
    </source>
</evidence>
<accession>A0ABS7U2R9</accession>
<comment type="subcellular location">
    <subcellularLocation>
        <location evidence="10">Cytoplasm</location>
    </subcellularLocation>
    <text evidence="10">Associated with the membrane possibly through PlsY.</text>
</comment>
<dbReference type="EMBL" id="JAIRAU010000050">
    <property type="protein sequence ID" value="MBZ5714808.1"/>
    <property type="molecule type" value="Genomic_DNA"/>
</dbReference>
<evidence type="ECO:0000256" key="4">
    <source>
        <dbReference type="ARBA" id="ARBA00022679"/>
    </source>
</evidence>
<dbReference type="PANTHER" id="PTHR30100:SF1">
    <property type="entry name" value="PHOSPHATE ACYLTRANSFERASE"/>
    <property type="match status" value="1"/>
</dbReference>
<dbReference type="RefSeq" id="WP_224196542.1">
    <property type="nucleotide sequence ID" value="NZ_JAIRAU010000050.1"/>
</dbReference>
<keyword evidence="4 10" id="KW-0808">Transferase</keyword>
<evidence type="ECO:0000256" key="1">
    <source>
        <dbReference type="ARBA" id="ARBA00001232"/>
    </source>
</evidence>
<dbReference type="EC" id="2.3.1.274" evidence="8 10"/>
<keyword evidence="2 10" id="KW-0963">Cytoplasm</keyword>
<name>A0ABS7U2R9_9BACT</name>
<evidence type="ECO:0000256" key="6">
    <source>
        <dbReference type="ARBA" id="ARBA00023209"/>
    </source>
</evidence>
<evidence type="ECO:0000256" key="3">
    <source>
        <dbReference type="ARBA" id="ARBA00022516"/>
    </source>
</evidence>
<comment type="subunit">
    <text evidence="9 10">Homodimer. Probably interacts with PlsY.</text>
</comment>
<evidence type="ECO:0000256" key="8">
    <source>
        <dbReference type="ARBA" id="ARBA00024069"/>
    </source>
</evidence>
<comment type="pathway">
    <text evidence="10">Lipid metabolism; phospholipid metabolism.</text>
</comment>
<evidence type="ECO:0000313" key="11">
    <source>
        <dbReference type="EMBL" id="MBZ5714808.1"/>
    </source>
</evidence>
<keyword evidence="3 10" id="KW-0444">Lipid biosynthesis</keyword>
<proteinExistence type="inferred from homology"/>
<gene>
    <name evidence="10" type="primary">plsX</name>
    <name evidence="11" type="ORF">K7C98_36720</name>
</gene>
<dbReference type="GO" id="GO:0016746">
    <property type="term" value="F:acyltransferase activity"/>
    <property type="evidence" value="ECO:0007669"/>
    <property type="project" value="UniProtKB-KW"/>
</dbReference>
<dbReference type="SUPFAM" id="SSF53659">
    <property type="entry name" value="Isocitrate/Isopropylmalate dehydrogenase-like"/>
    <property type="match status" value="1"/>
</dbReference>
<evidence type="ECO:0000256" key="2">
    <source>
        <dbReference type="ARBA" id="ARBA00022490"/>
    </source>
</evidence>
<keyword evidence="11" id="KW-0012">Acyltransferase</keyword>
<organism evidence="11 12">
    <name type="scientific">Nannocystis pusilla</name>
    <dbReference type="NCBI Taxonomy" id="889268"/>
    <lineage>
        <taxon>Bacteria</taxon>
        <taxon>Pseudomonadati</taxon>
        <taxon>Myxococcota</taxon>
        <taxon>Polyangia</taxon>
        <taxon>Nannocystales</taxon>
        <taxon>Nannocystaceae</taxon>
        <taxon>Nannocystis</taxon>
    </lineage>
</organism>